<feature type="compositionally biased region" description="Low complexity" evidence="1">
    <location>
        <begin position="1981"/>
        <end position="1993"/>
    </location>
</feature>
<evidence type="ECO:0000313" key="3">
    <source>
        <dbReference type="Proteomes" id="UP001281761"/>
    </source>
</evidence>
<feature type="region of interest" description="Disordered" evidence="1">
    <location>
        <begin position="1764"/>
        <end position="1830"/>
    </location>
</feature>
<feature type="region of interest" description="Disordered" evidence="1">
    <location>
        <begin position="1979"/>
        <end position="2079"/>
    </location>
</feature>
<sequence>MHIPNLYALQKTFPASIQSSLLLAICQDDLEMLQHLTSFLSIPSQYFLPSLPGSDYHTQKNSTEIISHNHFIAQTILIARSIQMPLLRAGDELSTVSPTIRIPLPPQFAPASNQALSRVHTPNARSVVITPTLDSPLLGSASSRSSFSPSFPPVPALIAFSSLGRDPLQKPQEEFPSNHPVFLTNGGLQALLCNMPTSPIVSAMCSIPNRTPSSLVPVSHIQRATPRKPFMVTALQTSTRTLFHSTPILQLLGNSLHDFLNKAPQATQTPSSHSMSSQSSANKSPQSVTRDSNASTDRVHIPLPSPPSLEDFSNDISIRDITKKLGILYVYLLSQQGQTCPTPQFTEPSAYTKLVNESVIPQLTSCRSCTQPENLRQQDIPYILLSIFETISVYEPSSPVLSSVVREFVSSPAYLVSATEEKLPNLTWRIMRYYALKVEESITPELRNPPTEPLSLLMTPSLSNSYVGTPILTNRSTASFFSPNSNPFLDASASVDFLPPEAATITRSPRKKVKSLKLIRPHATVRSDKPVTDVVFDTIRSHLQSLLPSAQSLNLQLINALMPHLILLDGYILHCATNITTSLALSVLFNDLLILRHSIMLTSESCSPKPIAHLTLQSPLESHPVYHFPQLWSLISQFLNLVIHLAASVNDTKSALQLLVLFFGLPTKEPQQIDAFCSILLTFCFAPAFLVDPKSFVAQLSSHETRFNRKKFHRAESPTELQLSFSFDNLQQSPPFILISFLRSSLNVLTFLSDCMPLADLESLALTLVPTPTVPRSHLSFSDTEPGPLITWPFNCFDSILNPSHGLLTLADSSRLTLSIFPFVGVIHFGGCPKFDSDEIIALHSLPHSHILPFIRKYGYVDAHWYQECLHLALELFSVPTNPLVTHSDYSPILIAHLHTLIHSMLSFWMRPIPLSYTEQTDLVVSTPIKQYVHTKFSVVPLSLDIQFEITNLLTRLLFTFVISTEQSFTNRVLDTVFLDILALCSTEFNLVTVPHFQLRLLHHDRENSALAPISAFTTFLDRLHILKDACEIENSPRFIPPTITPMMGTASFGGFTPRTTDGTITQTSSDMSVGEEGSMLLGYPSLFASQNTSPTELPLQAFNEIDKNLVVYCQNPPFLSSAPIFPQPPPVLNQPRVLYVPLGANDEQLDPEPTDPSQFGIHQTMDSMESDQYLNGIDISPLSFPPTSTSNYYPVSNFPSELSTSPHSHKTTSKRSDKLMLLNVQFDSYSQRASSPLASPSVLSDKVAESFSSKSFVSVVTHVSPSVTDPSHISSSPSDTPSQSSKTPPPQLSHARSSHTETSSMIESTHSFIADLPQARPTFSKRKSMNHAETLLRHPPPASFVSESLPLVRSFTPTFIHKQEPGQPGFTPSELSRPLPTLPQAEIQYSIKFIPHPDRSMQNFVHPLSKVTSPHSFHFEEKTDNTQPSSESATWTMSSTSHASSGHQGTQRTRSNSSESKFVSQTTHSASSQSVAIIPSAHSSFSIRNASNLTSHSTSTAQDFLLSSSVTSQYFPLNPFAGVQATPHQLSKQHHDLLNPSTVDAEMIRQSITPQPSAAPTDMSYTQQRFDSVNYLPSLASDFTTKTPVKPNLGASLHEVRSSRNNAILKGFLFGTGEMIDPSPSENIPSLPLSLHTDIDIDIEIDRPLSSERQVSEVDSIAGPHYSPSEVPEIDPHPNSIFAYNENPWMNDDQNRDQVGVNLRIPMTPTPPRAIPITSERRSSDPVFRKLADLSPRAPLGSTLYGALLQRSSSTLREMINANNQDQDSDSSKWDRGQSSSHSDHTPSSGVMRLKGGVQDEDSEYTNTDEEEDESEDEEESTQSEHDSLQDQIFECEFDPIEEGHTSTVVPKLEIPSNAVKGGISKSQTILSIKSTTSNSSNQNNSSPGSTFSVFVKHLRERRSSVSDSSYSTADAELTAPESLHSQSTPPLFPSVVQESGIVEESSMSHATPLFIPGQTYLPSNDMGYGSLPFAILQAPNTPSNTQTSTSHSPKRQEVLQSPPKQKRSSTPHSSSSPHLIQSPGGTPTPPQATVQSLHGALQLHNPQVGLPPRSTRSPHSHLTTIPEPHQKHYIRGRSRSVNITAGVNPNEMIGKGELIVSHHSSGLSSTSGSSSHETAKFTSPTHASTTQHSFPQNKTVKQRLYYEKERIRNPITWSAPFHANLLAVCLSCCLDDHSDLRLGYAHIPSQVTAFQKLSLHLSSPNNSEATQLLRTIFESRSGSKGIALCVLLRFLSTTLFQIELAPLPNSTDLPTTFIHSFAPKQSKVIQKRNAYPFLLDRSDDDHPIIETVRISVLKDAIAQLVDHPSLHSLLTLCSALKLNDSSVPIAAVLDVGVIRTTRKEDTNQSIFQIPQNELVILTEPYVCSLKQWRDNLFESEADTTIVSLLRLKRTKQQSPTSKLSISTSSRTNSVFTFFEEPAITLQNLIQTGMIPNTPQHLSVLLPMLGKVVLAVLDCMETLRLEQIVFSPLSLSMFSLIPSKDHSSILPFRIVACPFSLLSRKESSFYYTTSEIVSLIYELMTGISLTSFSKLPPTQLSGLYYKRVEEAQSPPFLVFFNELLSRPSGDPVSLQSIRDDVSSILSEHHLVSSTVYSNSFT</sequence>
<feature type="region of interest" description="Disordered" evidence="1">
    <location>
        <begin position="1266"/>
        <end position="1307"/>
    </location>
</feature>
<feature type="compositionally biased region" description="Low complexity" evidence="1">
    <location>
        <begin position="1266"/>
        <end position="1287"/>
    </location>
</feature>
<feature type="compositionally biased region" description="Acidic residues" evidence="1">
    <location>
        <begin position="1800"/>
        <end position="1823"/>
    </location>
</feature>
<feature type="compositionally biased region" description="Polar residues" evidence="1">
    <location>
        <begin position="2122"/>
        <end position="2139"/>
    </location>
</feature>
<feature type="region of interest" description="Disordered" evidence="1">
    <location>
        <begin position="264"/>
        <end position="306"/>
    </location>
</feature>
<evidence type="ECO:0000256" key="1">
    <source>
        <dbReference type="SAM" id="MobiDB-lite"/>
    </source>
</evidence>
<feature type="region of interest" description="Disordered" evidence="1">
    <location>
        <begin position="1905"/>
        <end position="1933"/>
    </location>
</feature>
<feature type="region of interest" description="Disordered" evidence="1">
    <location>
        <begin position="2105"/>
        <end position="2139"/>
    </location>
</feature>
<evidence type="ECO:0000313" key="2">
    <source>
        <dbReference type="EMBL" id="KAK2956433.1"/>
    </source>
</evidence>
<gene>
    <name evidence="2" type="ORF">BLNAU_8656</name>
</gene>
<keyword evidence="3" id="KW-1185">Reference proteome</keyword>
<feature type="compositionally biased region" description="Low complexity" evidence="1">
    <location>
        <begin position="271"/>
        <end position="287"/>
    </location>
</feature>
<comment type="caution">
    <text evidence="2">The sequence shown here is derived from an EMBL/GenBank/DDBJ whole genome shotgun (WGS) entry which is preliminary data.</text>
</comment>
<feature type="compositionally biased region" description="Polar residues" evidence="1">
    <location>
        <begin position="1426"/>
        <end position="1476"/>
    </location>
</feature>
<feature type="compositionally biased region" description="Low complexity" evidence="1">
    <location>
        <begin position="2105"/>
        <end position="2118"/>
    </location>
</feature>
<feature type="region of interest" description="Disordered" evidence="1">
    <location>
        <begin position="1418"/>
        <end position="1476"/>
    </location>
</feature>
<proteinExistence type="predicted"/>
<organism evidence="2 3">
    <name type="scientific">Blattamonas nauphoetae</name>
    <dbReference type="NCBI Taxonomy" id="2049346"/>
    <lineage>
        <taxon>Eukaryota</taxon>
        <taxon>Metamonada</taxon>
        <taxon>Preaxostyla</taxon>
        <taxon>Oxymonadida</taxon>
        <taxon>Blattamonas</taxon>
    </lineage>
</organism>
<protein>
    <submittedName>
        <fullName evidence="2">Uncharacterized protein</fullName>
    </submittedName>
</protein>
<feature type="region of interest" description="Disordered" evidence="1">
    <location>
        <begin position="1707"/>
        <end position="1728"/>
    </location>
</feature>
<accession>A0ABQ9XY64</accession>
<dbReference type="EMBL" id="JARBJD010000056">
    <property type="protein sequence ID" value="KAK2956433.1"/>
    <property type="molecule type" value="Genomic_DNA"/>
</dbReference>
<reference evidence="2 3" key="1">
    <citation type="journal article" date="2022" name="bioRxiv">
        <title>Genomics of Preaxostyla Flagellates Illuminates Evolutionary Transitions and the Path Towards Mitochondrial Loss.</title>
        <authorList>
            <person name="Novak L.V.F."/>
            <person name="Treitli S.C."/>
            <person name="Pyrih J."/>
            <person name="Halakuc P."/>
            <person name="Pipaliya S.V."/>
            <person name="Vacek V."/>
            <person name="Brzon O."/>
            <person name="Soukal P."/>
            <person name="Eme L."/>
            <person name="Dacks J.B."/>
            <person name="Karnkowska A."/>
            <person name="Elias M."/>
            <person name="Hampl V."/>
        </authorList>
    </citation>
    <scope>NUCLEOTIDE SEQUENCE [LARGE SCALE GENOMIC DNA]</scope>
    <source>
        <strain evidence="2">NAU3</strain>
        <tissue evidence="2">Gut</tissue>
    </source>
</reference>
<name>A0ABQ9XY64_9EUKA</name>
<feature type="compositionally biased region" description="Polar residues" evidence="1">
    <location>
        <begin position="2056"/>
        <end position="2065"/>
    </location>
</feature>
<dbReference type="Proteomes" id="UP001281761">
    <property type="component" value="Unassembled WGS sequence"/>
</dbReference>